<dbReference type="InterPro" id="IPR001849">
    <property type="entry name" value="PH_domain"/>
</dbReference>
<feature type="compositionally biased region" description="Polar residues" evidence="1">
    <location>
        <begin position="461"/>
        <end position="475"/>
    </location>
</feature>
<dbReference type="InterPro" id="IPR001251">
    <property type="entry name" value="CRAL-TRIO_dom"/>
</dbReference>
<evidence type="ECO:0000259" key="3">
    <source>
        <dbReference type="PROSITE" id="PS50010"/>
    </source>
</evidence>
<dbReference type="Gene3D" id="1.20.58.60">
    <property type="match status" value="1"/>
</dbReference>
<sequence>MNPASLDTSIQSVLSALYPPFDTTAPTVLSQLFRVIEGRYQGDALRCLLDFLIPVKHILESVQQAACAPYSDVLFRCEGWPLCLHDRVVIQLASVNTLLLRPGDFYLQVKPFREQSARIVLKSLLEDLQEVEETPIPETSYPSIFTRDWLDEINQGRHGPPLHTCLLSTDQGIVKVPWAQVATPEFIDKPKVMASSPATPEWSEAPQVPARSPSKKETSGFSVETRILPAKDGIAVSLRLIDSNCGRLIKVDQTRATNKPIGWVSPNTWDSRNQDLEGDYVDLVEFSKGGHNPSDKALPKTNRTVQAPQWTKQEPPPFEPVQSPPAVCGDPIPCGRSIKFSAEPCTPCLRRKMGQDLELQELRCRYRESYMAALQNPVNFESGTMKVTVEESGHLSGSSASICDGGPQPEPSPCCKVVHEHRSPCASDSVASVSWREPGERQSKSGAHPSPPASDRKLHTGSGTPSASIKCSSGQKTLTNISDRVSVVPALHVAPCKKTTFGLLSPKVDRHKMAKRDASPTCTAQADASLAGAGSEKGPQDLSVDRPRTAVTRRVAPATSQGPCSQLLHSGIMCLPGSRDKAGRAVVQVCSDHTAWRSAATTSTELSKLLLYFHSIPRKDVRERGMTIVIDARKQPPPLALYKALSMAQEQVPRMLHCVLVLVDKETGTRLERQPGLPVEVLTSLKALHKFIDGSQLTAELDGSLPYSHSDWLQLPQKLDPFFSDLREASSLLHKAIRTFEINKCLDTVQDVGQCIQEQKTMMMSVLQDARLVGLQREGGAILARLKKESSRLVYSEDYRDAMDAVTMLYNQLEERVHMLVMKSNKGLQHLDFLLKLRELEGRFKKIREWFDAEGEKRLLEADSVEDSLDRVEQTLHHFNQFLDQATEQQHKAMALVTEAEKVQGSSYPEAEVFRMMVYTFKSGLADFLTRAQECRAQLETMVNLYRFCEKATQLAKDCRQFLEKVNPCNGSATSLESLKTLEKYRLDFTAFSAEQFQQVKVQAYTLKGSRGMRIWNVAWLKCHEVRQQLEERLQDIQKAQQSRVASPEAKRPVPAGPAPLAPTTSEGPENLRLVHQQHPVKTPKSLPERRKYQHRENDYANVTCFKLKFKPDSKDSKGPNLKKEAAHQVSNKTEVATPKSSGEASKGLDFARVASPTCEWFSWQQGLVRSLSEESSASCSLSSHTDPLASPSTRIRGHPSRKILEAAQQFQISRHGSFCSEDSCSRPTGDCTVDLTRVSSLPAASPRIPQTLGTAGDPGPSEPGEHFRNYWKLQCIMEELLLTERDYVRSLEYIITHYFPEMERLDLPQDLRGQRGLIFGNLEKLYDFHRHFFLKELEGSLKEPLRVGRSFLRHKESFGLYALYSKNKPRSDALLINYAQDFFKNKQLELGDKMDLLSYLLKPVQRISKYNLLLQDMVKECGPERGRERAELQAALEVVRFQLRHGNDLLAMDDIHDCDVNMKEQGQLIRQDEFLVSYRKRKCFRHIFLFQDLILFSKTKKTEVGNDVYLYKQSFKTSDIGMTHNAGDSGLCFEIWFRRRKSQDTYTFQAASAEVKDAWTKDLERILWEQALRNREIRMQERVFMGIGSKPFMDIKHSEAAISDRAINCVPAGKECKTLPPAILPASYEHLLSQRPNSIGSGSSASSSGSHSSSSSGRGSLPPHGYHYSQSRQGEASRGCYRALGGLEEDELDNEAEPLHLLLDSSESSGESISGFSSSDHSCLSVVGGEAEETSSVSSLCSKPSPSPEPQHDFIRRAPHLHYKPRSSSATTPEIKTAAQHAGTNKPDVQRGQNCRQQRWAENVEGKTQKTRGYISAVP</sequence>
<dbReference type="SUPFAM" id="SSF48065">
    <property type="entry name" value="DBL homology domain (DH-domain)"/>
    <property type="match status" value="1"/>
</dbReference>
<dbReference type="InterPro" id="IPR000219">
    <property type="entry name" value="DH_dom"/>
</dbReference>
<protein>
    <recommendedName>
        <fullName evidence="6">Quattro</fullName>
    </recommendedName>
</protein>
<dbReference type="InterPro" id="IPR036865">
    <property type="entry name" value="CRAL-TRIO_dom_sf"/>
</dbReference>
<dbReference type="SUPFAM" id="SSF52087">
    <property type="entry name" value="CRAL/TRIO domain"/>
    <property type="match status" value="1"/>
</dbReference>
<dbReference type="InterPro" id="IPR035899">
    <property type="entry name" value="DBL_dom_sf"/>
</dbReference>
<feature type="region of interest" description="Disordered" evidence="1">
    <location>
        <begin position="428"/>
        <end position="475"/>
    </location>
</feature>
<dbReference type="Gene3D" id="1.20.900.10">
    <property type="entry name" value="Dbl homology (DH) domain"/>
    <property type="match status" value="1"/>
</dbReference>
<evidence type="ECO:0000259" key="2">
    <source>
        <dbReference type="PROSITE" id="PS50003"/>
    </source>
</evidence>
<comment type="caution">
    <text evidence="4">The sequence shown here is derived from an EMBL/GenBank/DDBJ whole genome shotgun (WGS) entry which is preliminary data.</text>
</comment>
<reference evidence="4 5" key="1">
    <citation type="submission" date="2021-05" db="EMBL/GenBank/DDBJ databases">
        <authorList>
            <person name="Zahm M."/>
            <person name="Klopp C."/>
            <person name="Cabau C."/>
            <person name="Kuhl H."/>
            <person name="Suciu R."/>
            <person name="Ciorpac M."/>
            <person name="Holostenco D."/>
            <person name="Gessner J."/>
            <person name="Wuertz S."/>
            <person name="Hohne C."/>
            <person name="Stock M."/>
            <person name="Gislard M."/>
            <person name="Lluch J."/>
            <person name="Milhes M."/>
            <person name="Lampietro C."/>
            <person name="Lopez Roques C."/>
            <person name="Donnadieu C."/>
            <person name="Du K."/>
            <person name="Schartl M."/>
            <person name="Guiguen Y."/>
        </authorList>
    </citation>
    <scope>NUCLEOTIDE SEQUENCE [LARGE SCALE GENOMIC DNA]</scope>
    <source>
        <strain evidence="4">Hh-F2</strain>
        <tissue evidence="4">Blood</tissue>
    </source>
</reference>
<dbReference type="Pfam" id="PF22697">
    <property type="entry name" value="SOS1_NGEF_PH"/>
    <property type="match status" value="1"/>
</dbReference>
<organism evidence="4 5">
    <name type="scientific">Huso huso</name>
    <name type="common">Beluga</name>
    <name type="synonym">Acipenser huso</name>
    <dbReference type="NCBI Taxonomy" id="61971"/>
    <lineage>
        <taxon>Eukaryota</taxon>
        <taxon>Metazoa</taxon>
        <taxon>Chordata</taxon>
        <taxon>Craniata</taxon>
        <taxon>Vertebrata</taxon>
        <taxon>Euteleostomi</taxon>
        <taxon>Actinopterygii</taxon>
        <taxon>Chondrostei</taxon>
        <taxon>Acipenseriformes</taxon>
        <taxon>Acipenseridae</taxon>
        <taxon>Huso</taxon>
    </lineage>
</organism>
<keyword evidence="5" id="KW-1185">Reference proteome</keyword>
<gene>
    <name evidence="4" type="ORF">HHUSO_G28710</name>
</gene>
<feature type="region of interest" description="Disordered" evidence="1">
    <location>
        <begin position="510"/>
        <end position="547"/>
    </location>
</feature>
<feature type="region of interest" description="Disordered" evidence="1">
    <location>
        <begin position="1636"/>
        <end position="1674"/>
    </location>
</feature>
<dbReference type="SMART" id="SM00233">
    <property type="entry name" value="PH"/>
    <property type="match status" value="1"/>
</dbReference>
<feature type="compositionally biased region" description="Low complexity" evidence="1">
    <location>
        <begin position="1639"/>
        <end position="1661"/>
    </location>
</feature>
<evidence type="ECO:0008006" key="6">
    <source>
        <dbReference type="Google" id="ProtNLM"/>
    </source>
</evidence>
<dbReference type="PANTHER" id="PTHR45845">
    <property type="entry name" value="RHO GUANINE NUCLEOTIDE EXCHANGE FACTOR-RELATED"/>
    <property type="match status" value="1"/>
</dbReference>
<dbReference type="SMART" id="SM00325">
    <property type="entry name" value="RhoGEF"/>
    <property type="match status" value="1"/>
</dbReference>
<dbReference type="Gene3D" id="2.30.29.30">
    <property type="entry name" value="Pleckstrin-homology domain (PH domain)/Phosphotyrosine-binding domain (PTB)"/>
    <property type="match status" value="1"/>
</dbReference>
<proteinExistence type="predicted"/>
<feature type="compositionally biased region" description="Basic and acidic residues" evidence="1">
    <location>
        <begin position="1112"/>
        <end position="1127"/>
    </location>
</feature>
<dbReference type="SUPFAM" id="SSF46966">
    <property type="entry name" value="Spectrin repeat"/>
    <property type="match status" value="1"/>
</dbReference>
<feature type="domain" description="PH" evidence="2">
    <location>
        <begin position="1462"/>
        <end position="1569"/>
    </location>
</feature>
<dbReference type="InterPro" id="IPR055251">
    <property type="entry name" value="SOS1_NGEF_PH"/>
</dbReference>
<accession>A0ABR0YH62</accession>
<dbReference type="PROSITE" id="PS50010">
    <property type="entry name" value="DH_2"/>
    <property type="match status" value="1"/>
</dbReference>
<dbReference type="SUPFAM" id="SSF50729">
    <property type="entry name" value="PH domain-like"/>
    <property type="match status" value="1"/>
</dbReference>
<dbReference type="InterPro" id="IPR011993">
    <property type="entry name" value="PH-like_dom_sf"/>
</dbReference>
<evidence type="ECO:0000313" key="5">
    <source>
        <dbReference type="Proteomes" id="UP001369086"/>
    </source>
</evidence>
<dbReference type="EMBL" id="JAHFZB010000030">
    <property type="protein sequence ID" value="KAK6471766.1"/>
    <property type="molecule type" value="Genomic_DNA"/>
</dbReference>
<dbReference type="CDD" id="cd00170">
    <property type="entry name" value="SEC14"/>
    <property type="match status" value="1"/>
</dbReference>
<feature type="region of interest" description="Disordered" evidence="1">
    <location>
        <begin position="193"/>
        <end position="221"/>
    </location>
</feature>
<feature type="domain" description="DH" evidence="3">
    <location>
        <begin position="1273"/>
        <end position="1450"/>
    </location>
</feature>
<feature type="compositionally biased region" description="Polar residues" evidence="1">
    <location>
        <begin position="1129"/>
        <end position="1144"/>
    </location>
</feature>
<name>A0ABR0YH62_HUSHU</name>
<dbReference type="Pfam" id="PF00621">
    <property type="entry name" value="RhoGEF"/>
    <property type="match status" value="1"/>
</dbReference>
<dbReference type="CDD" id="cd00160">
    <property type="entry name" value="RhoGEF"/>
    <property type="match status" value="1"/>
</dbReference>
<dbReference type="Proteomes" id="UP001369086">
    <property type="component" value="Unassembled WGS sequence"/>
</dbReference>
<dbReference type="PANTHER" id="PTHR45845:SF2">
    <property type="entry name" value="RIKEN CDNA D630003M21 GENE"/>
    <property type="match status" value="1"/>
</dbReference>
<dbReference type="PROSITE" id="PS50003">
    <property type="entry name" value="PH_DOMAIN"/>
    <property type="match status" value="1"/>
</dbReference>
<feature type="region of interest" description="Disordered" evidence="1">
    <location>
        <begin position="1112"/>
        <end position="1146"/>
    </location>
</feature>
<feature type="region of interest" description="Disordered" evidence="1">
    <location>
        <begin position="1039"/>
        <end position="1068"/>
    </location>
</feature>
<dbReference type="CDD" id="cd13242">
    <property type="entry name" value="PH_puratrophin-1"/>
    <property type="match status" value="1"/>
</dbReference>
<evidence type="ECO:0000256" key="1">
    <source>
        <dbReference type="SAM" id="MobiDB-lite"/>
    </source>
</evidence>
<feature type="region of interest" description="Disordered" evidence="1">
    <location>
        <begin position="1765"/>
        <end position="1820"/>
    </location>
</feature>
<evidence type="ECO:0000313" key="4">
    <source>
        <dbReference type="EMBL" id="KAK6471766.1"/>
    </source>
</evidence>
<dbReference type="InterPro" id="IPR052231">
    <property type="entry name" value="Rho_GEF_signaling-related"/>
</dbReference>